<dbReference type="InterPro" id="IPR001930">
    <property type="entry name" value="Peptidase_M1"/>
</dbReference>
<dbReference type="Gene3D" id="2.60.40.1730">
    <property type="entry name" value="tricorn interacting facor f3 domain"/>
    <property type="match status" value="1"/>
</dbReference>
<evidence type="ECO:0000256" key="2">
    <source>
        <dbReference type="ARBA" id="ARBA00001947"/>
    </source>
</evidence>
<evidence type="ECO:0000256" key="3">
    <source>
        <dbReference type="ARBA" id="ARBA00010136"/>
    </source>
</evidence>
<evidence type="ECO:0000256" key="7">
    <source>
        <dbReference type="ARBA" id="ARBA00022723"/>
    </source>
</evidence>
<comment type="similarity">
    <text evidence="3">Belongs to the peptidase M1 family.</text>
</comment>
<evidence type="ECO:0000256" key="12">
    <source>
        <dbReference type="ARBA" id="ARBA00031533"/>
    </source>
</evidence>
<organism evidence="16 17">
    <name type="scientific">Nocardioides marinquilinus</name>
    <dbReference type="NCBI Taxonomy" id="1210400"/>
    <lineage>
        <taxon>Bacteria</taxon>
        <taxon>Bacillati</taxon>
        <taxon>Actinomycetota</taxon>
        <taxon>Actinomycetes</taxon>
        <taxon>Propionibacteriales</taxon>
        <taxon>Nocardioidaceae</taxon>
        <taxon>Nocardioides</taxon>
    </lineage>
</organism>
<name>A0ABP9PVQ8_9ACTN</name>
<dbReference type="Proteomes" id="UP001500221">
    <property type="component" value="Unassembled WGS sequence"/>
</dbReference>
<keyword evidence="10" id="KW-0482">Metalloprotease</keyword>
<sequence>MPSFSARLTPGIALTAAVATVAALVPGSAVGSPDRDRSAAPAAAAPAAGKPGIGDRYWPLDGNGGIDVRHYGIDVAYDFDAARLSGRATVRLRARNALSRFNLDLLLPVSAVTVDGVPARFSKPKQHELQITPATPLRRGEVVDVVVRYAGKPGPVGYAGERNWLADDDEVVTMNEPHMAPWWFPANDHPRDKATYDVRVTGPAAYQVVSNGLPVRRTVDGRRATSHWRATDPMASYLAFFALGRFDVRRGTRAGLPWYVAVSKGLPDSARRSTMRTLLQSDEVTQWLSKRLGPYPFESTGGLGTSLPVGFALENQTRPTYPGLGGGLSIVVHELAHQWFGDSVSVQGWRDIWLNEGFATFMEFAYAKTSLREVYRGYRDDGSDGIDSGFWRVDLTDPGKHRIFSDSVYTRGGMALLALRNRVGVKDFWRIMRSWSRTHRYGNATVGDFRAHAARVSGERLGAFFDAWLEAPRPPATTKANGFR</sequence>
<dbReference type="CDD" id="cd09603">
    <property type="entry name" value="M1_APN_like"/>
    <property type="match status" value="1"/>
</dbReference>
<dbReference type="InterPro" id="IPR027268">
    <property type="entry name" value="Peptidase_M4/M1_CTD_sf"/>
</dbReference>
<feature type="compositionally biased region" description="Low complexity" evidence="13">
    <location>
        <begin position="39"/>
        <end position="48"/>
    </location>
</feature>
<proteinExistence type="inferred from homology"/>
<comment type="catalytic activity">
    <reaction evidence="1">
        <text>Release of an N-terminal amino acid, Xaa-|-Yaa- from a peptide, amide or arylamide. Xaa is preferably Ala, but may be most amino acids including Pro (slow action). When a terminal hydrophobic residue is followed by a prolyl residue, the two may be released as an intact Xaa-Pro dipeptide.</text>
        <dbReference type="EC" id="3.4.11.2"/>
    </reaction>
</comment>
<gene>
    <name evidence="16" type="ORF">GCM10023340_33740</name>
</gene>
<dbReference type="PANTHER" id="PTHR11533:SF297">
    <property type="entry name" value="AMINOPEPTIDASE N"/>
    <property type="match status" value="1"/>
</dbReference>
<comment type="cofactor">
    <cofactor evidence="2">
        <name>Zn(2+)</name>
        <dbReference type="ChEBI" id="CHEBI:29105"/>
    </cofactor>
</comment>
<evidence type="ECO:0000259" key="14">
    <source>
        <dbReference type="Pfam" id="PF01433"/>
    </source>
</evidence>
<evidence type="ECO:0000256" key="9">
    <source>
        <dbReference type="ARBA" id="ARBA00022833"/>
    </source>
</evidence>
<dbReference type="RefSeq" id="WP_345461195.1">
    <property type="nucleotide sequence ID" value="NZ_BAABKG010000004.1"/>
</dbReference>
<keyword evidence="8" id="KW-0378">Hydrolase</keyword>
<dbReference type="EC" id="3.4.11.2" evidence="4"/>
<keyword evidence="9" id="KW-0862">Zinc</keyword>
<dbReference type="Pfam" id="PF17900">
    <property type="entry name" value="Peptidase_M1_N"/>
    <property type="match status" value="1"/>
</dbReference>
<evidence type="ECO:0000256" key="1">
    <source>
        <dbReference type="ARBA" id="ARBA00000098"/>
    </source>
</evidence>
<dbReference type="PANTHER" id="PTHR11533">
    <property type="entry name" value="PROTEASE M1 ZINC METALLOPROTEASE"/>
    <property type="match status" value="1"/>
</dbReference>
<evidence type="ECO:0000313" key="17">
    <source>
        <dbReference type="Proteomes" id="UP001500221"/>
    </source>
</evidence>
<dbReference type="InterPro" id="IPR050344">
    <property type="entry name" value="Peptidase_M1_aminopeptidases"/>
</dbReference>
<dbReference type="InterPro" id="IPR042097">
    <property type="entry name" value="Aminopeptidase_N-like_N_sf"/>
</dbReference>
<dbReference type="InterPro" id="IPR045357">
    <property type="entry name" value="Aminopeptidase_N-like_N"/>
</dbReference>
<comment type="caution">
    <text evidence="16">The sequence shown here is derived from an EMBL/GenBank/DDBJ whole genome shotgun (WGS) entry which is preliminary data.</text>
</comment>
<evidence type="ECO:0000259" key="15">
    <source>
        <dbReference type="Pfam" id="PF17900"/>
    </source>
</evidence>
<accession>A0ABP9PVQ8</accession>
<dbReference type="PRINTS" id="PR00756">
    <property type="entry name" value="ALADIPTASE"/>
</dbReference>
<protein>
    <recommendedName>
        <fullName evidence="5">Aminopeptidase N</fullName>
        <ecNumber evidence="4">3.4.11.2</ecNumber>
    </recommendedName>
    <alternativeName>
        <fullName evidence="11">Alanine aminopeptidase</fullName>
    </alternativeName>
    <alternativeName>
        <fullName evidence="12">Lysyl aminopeptidase</fullName>
    </alternativeName>
</protein>
<feature type="domain" description="Aminopeptidase N-like N-terminal" evidence="15">
    <location>
        <begin position="70"/>
        <end position="238"/>
    </location>
</feature>
<evidence type="ECO:0000256" key="10">
    <source>
        <dbReference type="ARBA" id="ARBA00023049"/>
    </source>
</evidence>
<evidence type="ECO:0000313" key="16">
    <source>
        <dbReference type="EMBL" id="GAA5152798.1"/>
    </source>
</evidence>
<reference evidence="17" key="1">
    <citation type="journal article" date="2019" name="Int. J. Syst. Evol. Microbiol.">
        <title>The Global Catalogue of Microorganisms (GCM) 10K type strain sequencing project: providing services to taxonomists for standard genome sequencing and annotation.</title>
        <authorList>
            <consortium name="The Broad Institute Genomics Platform"/>
            <consortium name="The Broad Institute Genome Sequencing Center for Infectious Disease"/>
            <person name="Wu L."/>
            <person name="Ma J."/>
        </authorList>
    </citation>
    <scope>NUCLEOTIDE SEQUENCE [LARGE SCALE GENOMIC DNA]</scope>
    <source>
        <strain evidence="17">JCM 18459</strain>
    </source>
</reference>
<dbReference type="InterPro" id="IPR014782">
    <property type="entry name" value="Peptidase_M1_dom"/>
</dbReference>
<dbReference type="Gene3D" id="1.10.390.10">
    <property type="entry name" value="Neutral Protease Domain 2"/>
    <property type="match status" value="1"/>
</dbReference>
<dbReference type="EMBL" id="BAABKG010000004">
    <property type="protein sequence ID" value="GAA5152798.1"/>
    <property type="molecule type" value="Genomic_DNA"/>
</dbReference>
<feature type="domain" description="Peptidase M1 membrane alanine aminopeptidase" evidence="14">
    <location>
        <begin position="329"/>
        <end position="468"/>
    </location>
</feature>
<keyword evidence="6" id="KW-0645">Protease</keyword>
<keyword evidence="17" id="KW-1185">Reference proteome</keyword>
<evidence type="ECO:0000256" key="11">
    <source>
        <dbReference type="ARBA" id="ARBA00029811"/>
    </source>
</evidence>
<evidence type="ECO:0000256" key="13">
    <source>
        <dbReference type="SAM" id="MobiDB-lite"/>
    </source>
</evidence>
<feature type="region of interest" description="Disordered" evidence="13">
    <location>
        <begin position="30"/>
        <end position="49"/>
    </location>
</feature>
<evidence type="ECO:0000256" key="8">
    <source>
        <dbReference type="ARBA" id="ARBA00022801"/>
    </source>
</evidence>
<dbReference type="Pfam" id="PF01433">
    <property type="entry name" value="Peptidase_M1"/>
    <property type="match status" value="1"/>
</dbReference>
<evidence type="ECO:0000256" key="4">
    <source>
        <dbReference type="ARBA" id="ARBA00012564"/>
    </source>
</evidence>
<dbReference type="SUPFAM" id="SSF63737">
    <property type="entry name" value="Leukotriene A4 hydrolase N-terminal domain"/>
    <property type="match status" value="1"/>
</dbReference>
<evidence type="ECO:0000256" key="6">
    <source>
        <dbReference type="ARBA" id="ARBA00022670"/>
    </source>
</evidence>
<evidence type="ECO:0000256" key="5">
    <source>
        <dbReference type="ARBA" id="ARBA00015611"/>
    </source>
</evidence>
<dbReference type="SUPFAM" id="SSF55486">
    <property type="entry name" value="Metalloproteases ('zincins'), catalytic domain"/>
    <property type="match status" value="1"/>
</dbReference>
<keyword evidence="7" id="KW-0479">Metal-binding</keyword>